<evidence type="ECO:0000313" key="8">
    <source>
        <dbReference type="EMBL" id="GFQ81336.1"/>
    </source>
</evidence>
<keyword evidence="4" id="KW-0255">Endonuclease</keyword>
<evidence type="ECO:0000259" key="7">
    <source>
        <dbReference type="Pfam" id="PF17917"/>
    </source>
</evidence>
<keyword evidence="6" id="KW-0695">RNA-directed DNA polymerase</keyword>
<sequence length="86" mass="9928">MNWSTIEREAYAVLSALKKFDCWIFGSQIQVVSDHNPLSFLTKGLPHDAKLARWALALQRYELHIIYRKGKNHDNADALSRLPFSD</sequence>
<dbReference type="Pfam" id="PF17917">
    <property type="entry name" value="RT_RNaseH"/>
    <property type="match status" value="1"/>
</dbReference>
<reference evidence="8" key="1">
    <citation type="submission" date="2020-07" db="EMBL/GenBank/DDBJ databases">
        <title>Multicomponent nature underlies the extraordinary mechanical properties of spider dragline silk.</title>
        <authorList>
            <person name="Kono N."/>
            <person name="Nakamura H."/>
            <person name="Mori M."/>
            <person name="Yoshida Y."/>
            <person name="Ohtoshi R."/>
            <person name="Malay A.D."/>
            <person name="Moran D.A.P."/>
            <person name="Tomita M."/>
            <person name="Numata K."/>
            <person name="Arakawa K."/>
        </authorList>
    </citation>
    <scope>NUCLEOTIDE SEQUENCE</scope>
</reference>
<proteinExistence type="predicted"/>
<dbReference type="SUPFAM" id="SSF56672">
    <property type="entry name" value="DNA/RNA polymerases"/>
    <property type="match status" value="1"/>
</dbReference>
<dbReference type="GO" id="GO:0003964">
    <property type="term" value="F:RNA-directed DNA polymerase activity"/>
    <property type="evidence" value="ECO:0007669"/>
    <property type="project" value="UniProtKB-KW"/>
</dbReference>
<dbReference type="InterPro" id="IPR043502">
    <property type="entry name" value="DNA/RNA_pol_sf"/>
</dbReference>
<dbReference type="PANTHER" id="PTHR37984">
    <property type="entry name" value="PROTEIN CBG26694"/>
    <property type="match status" value="1"/>
</dbReference>
<dbReference type="InterPro" id="IPR050951">
    <property type="entry name" value="Retrovirus_Pol_polyprotein"/>
</dbReference>
<keyword evidence="5" id="KW-0378">Hydrolase</keyword>
<dbReference type="PANTHER" id="PTHR37984:SF5">
    <property type="entry name" value="PROTEIN NYNRIN-LIKE"/>
    <property type="match status" value="1"/>
</dbReference>
<dbReference type="InterPro" id="IPR041373">
    <property type="entry name" value="RT_RNaseH"/>
</dbReference>
<keyword evidence="3" id="KW-0540">Nuclease</keyword>
<organism evidence="8 9">
    <name type="scientific">Trichonephila clavata</name>
    <name type="common">Joro spider</name>
    <name type="synonym">Nephila clavata</name>
    <dbReference type="NCBI Taxonomy" id="2740835"/>
    <lineage>
        <taxon>Eukaryota</taxon>
        <taxon>Metazoa</taxon>
        <taxon>Ecdysozoa</taxon>
        <taxon>Arthropoda</taxon>
        <taxon>Chelicerata</taxon>
        <taxon>Arachnida</taxon>
        <taxon>Araneae</taxon>
        <taxon>Araneomorphae</taxon>
        <taxon>Entelegynae</taxon>
        <taxon>Araneoidea</taxon>
        <taxon>Nephilidae</taxon>
        <taxon>Trichonephila</taxon>
    </lineage>
</organism>
<evidence type="ECO:0000256" key="5">
    <source>
        <dbReference type="ARBA" id="ARBA00022801"/>
    </source>
</evidence>
<keyword evidence="1" id="KW-0808">Transferase</keyword>
<dbReference type="GO" id="GO:0016787">
    <property type="term" value="F:hydrolase activity"/>
    <property type="evidence" value="ECO:0007669"/>
    <property type="project" value="UniProtKB-KW"/>
</dbReference>
<feature type="domain" description="Reverse transcriptase RNase H-like" evidence="7">
    <location>
        <begin position="2"/>
        <end position="61"/>
    </location>
</feature>
<evidence type="ECO:0000256" key="3">
    <source>
        <dbReference type="ARBA" id="ARBA00022722"/>
    </source>
</evidence>
<evidence type="ECO:0000256" key="6">
    <source>
        <dbReference type="ARBA" id="ARBA00022918"/>
    </source>
</evidence>
<keyword evidence="2" id="KW-0548">Nucleotidyltransferase</keyword>
<dbReference type="GO" id="GO:0004519">
    <property type="term" value="F:endonuclease activity"/>
    <property type="evidence" value="ECO:0007669"/>
    <property type="project" value="UniProtKB-KW"/>
</dbReference>
<name>A0A8X6KR83_TRICU</name>
<comment type="caution">
    <text evidence="8">The sequence shown here is derived from an EMBL/GenBank/DDBJ whole genome shotgun (WGS) entry which is preliminary data.</text>
</comment>
<evidence type="ECO:0000256" key="1">
    <source>
        <dbReference type="ARBA" id="ARBA00022679"/>
    </source>
</evidence>
<evidence type="ECO:0000313" key="9">
    <source>
        <dbReference type="Proteomes" id="UP000887116"/>
    </source>
</evidence>
<gene>
    <name evidence="8" type="ORF">TNCT_304311</name>
</gene>
<keyword evidence="9" id="KW-1185">Reference proteome</keyword>
<evidence type="ECO:0000256" key="4">
    <source>
        <dbReference type="ARBA" id="ARBA00022759"/>
    </source>
</evidence>
<dbReference type="EMBL" id="BMAO01012421">
    <property type="protein sequence ID" value="GFQ81336.1"/>
    <property type="molecule type" value="Genomic_DNA"/>
</dbReference>
<dbReference type="AlphaFoldDB" id="A0A8X6KR83"/>
<evidence type="ECO:0000256" key="2">
    <source>
        <dbReference type="ARBA" id="ARBA00022695"/>
    </source>
</evidence>
<dbReference type="CDD" id="cd09274">
    <property type="entry name" value="RNase_HI_RT_Ty3"/>
    <property type="match status" value="1"/>
</dbReference>
<dbReference type="Proteomes" id="UP000887116">
    <property type="component" value="Unassembled WGS sequence"/>
</dbReference>
<dbReference type="OrthoDB" id="6420055at2759"/>
<protein>
    <recommendedName>
        <fullName evidence="7">Reverse transcriptase RNase H-like domain-containing protein</fullName>
    </recommendedName>
</protein>
<accession>A0A8X6KR83</accession>